<feature type="non-terminal residue" evidence="2">
    <location>
        <position position="1"/>
    </location>
</feature>
<dbReference type="EMBL" id="CP111022">
    <property type="protein sequence ID" value="WAR19359.1"/>
    <property type="molecule type" value="Genomic_DNA"/>
</dbReference>
<evidence type="ECO:0000313" key="3">
    <source>
        <dbReference type="Proteomes" id="UP001164746"/>
    </source>
</evidence>
<evidence type="ECO:0008006" key="4">
    <source>
        <dbReference type="Google" id="ProtNLM"/>
    </source>
</evidence>
<dbReference type="Proteomes" id="UP001164746">
    <property type="component" value="Chromosome 11"/>
</dbReference>
<dbReference type="SUPFAM" id="SSF57535">
    <property type="entry name" value="Complement control module/SCR domain"/>
    <property type="match status" value="1"/>
</dbReference>
<sequence length="121" mass="13594">MHLCSLYQEDSVLDEENQNDGSEHNTCAYIKREDLEGAEAQLCDALCPYLDGRRLQVCADNACYDHDCLPIGTNVNEQLVGNVNTEGGAKTIHCDEPYWPRNDVTRSVCTKGRWTPLLQCD</sequence>
<name>A0ABY7FDW4_MYAAR</name>
<evidence type="ECO:0000256" key="1">
    <source>
        <dbReference type="ARBA" id="ARBA00023157"/>
    </source>
</evidence>
<accession>A0ABY7FDW4</accession>
<dbReference type="InterPro" id="IPR035976">
    <property type="entry name" value="Sushi/SCR/CCP_sf"/>
</dbReference>
<keyword evidence="3" id="KW-1185">Reference proteome</keyword>
<gene>
    <name evidence="2" type="ORF">MAR_001197</name>
</gene>
<reference evidence="2" key="1">
    <citation type="submission" date="2022-11" db="EMBL/GenBank/DDBJ databases">
        <title>Centuries of genome instability and evolution in soft-shell clam transmissible cancer (bioRxiv).</title>
        <authorList>
            <person name="Hart S.F.M."/>
            <person name="Yonemitsu M.A."/>
            <person name="Giersch R.M."/>
            <person name="Beal B.F."/>
            <person name="Arriagada G."/>
            <person name="Davis B.W."/>
            <person name="Ostrander E.A."/>
            <person name="Goff S.P."/>
            <person name="Metzger M.J."/>
        </authorList>
    </citation>
    <scope>NUCLEOTIDE SEQUENCE</scope>
    <source>
        <strain evidence="2">MELC-2E11</strain>
        <tissue evidence="2">Siphon/mantle</tissue>
    </source>
</reference>
<proteinExistence type="predicted"/>
<evidence type="ECO:0000313" key="2">
    <source>
        <dbReference type="EMBL" id="WAR19359.1"/>
    </source>
</evidence>
<protein>
    <recommendedName>
        <fullName evidence="4">Sushi domain-containing protein</fullName>
    </recommendedName>
</protein>
<organism evidence="2 3">
    <name type="scientific">Mya arenaria</name>
    <name type="common">Soft-shell clam</name>
    <dbReference type="NCBI Taxonomy" id="6604"/>
    <lineage>
        <taxon>Eukaryota</taxon>
        <taxon>Metazoa</taxon>
        <taxon>Spiralia</taxon>
        <taxon>Lophotrochozoa</taxon>
        <taxon>Mollusca</taxon>
        <taxon>Bivalvia</taxon>
        <taxon>Autobranchia</taxon>
        <taxon>Heteroconchia</taxon>
        <taxon>Euheterodonta</taxon>
        <taxon>Imparidentia</taxon>
        <taxon>Neoheterodontei</taxon>
        <taxon>Myida</taxon>
        <taxon>Myoidea</taxon>
        <taxon>Myidae</taxon>
        <taxon>Mya</taxon>
    </lineage>
</organism>
<keyword evidence="1" id="KW-1015">Disulfide bond</keyword>